<proteinExistence type="predicted"/>
<keyword evidence="2" id="KW-0677">Repeat</keyword>
<comment type="subcellular location">
    <subcellularLocation>
        <location evidence="1">Nucleus</location>
    </subcellularLocation>
</comment>
<dbReference type="FunFam" id="2.60.120.260:FF:000025">
    <property type="entry name" value="DNA repair protein XRCC1 isoform X1"/>
    <property type="match status" value="1"/>
</dbReference>
<dbReference type="Ensembl" id="ENSEBUT00000016547.1">
    <property type="protein sequence ID" value="ENSEBUP00000015972.1"/>
    <property type="gene ID" value="ENSEBUG00000010045.1"/>
</dbReference>
<keyword evidence="5" id="KW-0539">Nucleus</keyword>
<protein>
    <submittedName>
        <fullName evidence="8">X-ray repair complementing defective repair in Chinese hamster cells 1</fullName>
    </submittedName>
</protein>
<keyword evidence="9" id="KW-1185">Reference proteome</keyword>
<keyword evidence="3" id="KW-0227">DNA damage</keyword>
<feature type="domain" description="BRCT" evidence="7">
    <location>
        <begin position="265"/>
        <end position="353"/>
    </location>
</feature>
<dbReference type="Proteomes" id="UP000694388">
    <property type="component" value="Unplaced"/>
</dbReference>
<dbReference type="GO" id="GO:0006303">
    <property type="term" value="P:double-strand break repair via nonhomologous end joining"/>
    <property type="evidence" value="ECO:0007669"/>
    <property type="project" value="InterPro"/>
</dbReference>
<dbReference type="GO" id="GO:0003684">
    <property type="term" value="F:damaged DNA binding"/>
    <property type="evidence" value="ECO:0007669"/>
    <property type="project" value="InterPro"/>
</dbReference>
<reference evidence="8" key="1">
    <citation type="submission" date="2025-08" db="UniProtKB">
        <authorList>
            <consortium name="Ensembl"/>
        </authorList>
    </citation>
    <scope>IDENTIFICATION</scope>
</reference>
<dbReference type="SMART" id="SM00292">
    <property type="entry name" value="BRCT"/>
    <property type="match status" value="2"/>
</dbReference>
<evidence type="ECO:0000256" key="2">
    <source>
        <dbReference type="ARBA" id="ARBA00022737"/>
    </source>
</evidence>
<dbReference type="CDD" id="cd17725">
    <property type="entry name" value="BRCT_XRCC1_rpt1"/>
    <property type="match status" value="1"/>
</dbReference>
<dbReference type="GO" id="GO:0006284">
    <property type="term" value="P:base-excision repair"/>
    <property type="evidence" value="ECO:0007669"/>
    <property type="project" value="InterPro"/>
</dbReference>
<organism evidence="8 9">
    <name type="scientific">Eptatretus burgeri</name>
    <name type="common">Inshore hagfish</name>
    <dbReference type="NCBI Taxonomy" id="7764"/>
    <lineage>
        <taxon>Eukaryota</taxon>
        <taxon>Metazoa</taxon>
        <taxon>Chordata</taxon>
        <taxon>Craniata</taxon>
        <taxon>Vertebrata</taxon>
        <taxon>Cyclostomata</taxon>
        <taxon>Myxini</taxon>
        <taxon>Myxiniformes</taxon>
        <taxon>Myxinidae</taxon>
        <taxon>Eptatretinae</taxon>
        <taxon>Eptatretus</taxon>
    </lineage>
</organism>
<dbReference type="FunFam" id="3.40.50.10190:FF:000008">
    <property type="entry name" value="X-ray repair cross complementing 1"/>
    <property type="match status" value="1"/>
</dbReference>
<dbReference type="InterPro" id="IPR036420">
    <property type="entry name" value="BRCT_dom_sf"/>
</dbReference>
<dbReference type="InterPro" id="IPR045080">
    <property type="entry name" value="BRCT_XRCC1_rpt1"/>
</dbReference>
<dbReference type="PANTHER" id="PTHR11370">
    <property type="entry name" value="DNA-REPAIR PROTEIN XRCC1"/>
    <property type="match status" value="1"/>
</dbReference>
<dbReference type="Gene3D" id="3.40.50.10190">
    <property type="entry name" value="BRCT domain"/>
    <property type="match status" value="2"/>
</dbReference>
<dbReference type="Gene3D" id="2.60.120.260">
    <property type="entry name" value="Galactose-binding domain-like"/>
    <property type="match status" value="1"/>
</dbReference>
<dbReference type="Pfam" id="PF00533">
    <property type="entry name" value="BRCT"/>
    <property type="match status" value="1"/>
</dbReference>
<dbReference type="Pfam" id="PF01834">
    <property type="entry name" value="XRCC1_N"/>
    <property type="match status" value="1"/>
</dbReference>
<dbReference type="InterPro" id="IPR002706">
    <property type="entry name" value="Xrcc1_N"/>
</dbReference>
<feature type="region of interest" description="Disordered" evidence="6">
    <location>
        <begin position="362"/>
        <end position="417"/>
    </location>
</feature>
<reference evidence="8" key="2">
    <citation type="submission" date="2025-09" db="UniProtKB">
        <authorList>
            <consortium name="Ensembl"/>
        </authorList>
    </citation>
    <scope>IDENTIFICATION</scope>
</reference>
<evidence type="ECO:0000256" key="1">
    <source>
        <dbReference type="ARBA" id="ARBA00004123"/>
    </source>
</evidence>
<feature type="compositionally biased region" description="Acidic residues" evidence="6">
    <location>
        <begin position="408"/>
        <end position="417"/>
    </location>
</feature>
<evidence type="ECO:0000313" key="9">
    <source>
        <dbReference type="Proteomes" id="UP000694388"/>
    </source>
</evidence>
<feature type="compositionally biased region" description="Basic and acidic residues" evidence="6">
    <location>
        <begin position="395"/>
        <end position="405"/>
    </location>
</feature>
<dbReference type="PROSITE" id="PS50172">
    <property type="entry name" value="BRCT"/>
    <property type="match status" value="1"/>
</dbReference>
<dbReference type="GO" id="GO:0005634">
    <property type="term" value="C:nucleus"/>
    <property type="evidence" value="ECO:0007669"/>
    <property type="project" value="UniProtKB-SubCell"/>
</dbReference>
<sequence length="509" mass="56746">MVPMEWKGLPNLLPSSMSRYLDMQEILASEVALCTSEDHVCKAENLLARDVDKKWKCGSPCGKQASVILQFSKPQHIGCIEICNEGSAFVEVLVGKSATPEQDYQVILVMSFFMTPDESRRLTNLNSVRTFDSDKLSKEAADGKWEKVKIVCTQPYNKSLKFGLSYIKFYSSSDNEMKTPSLGSSNVRSPVALGKRKLEHAGVSSPPKKKQSTLNFEKTSSPLLKEKSGENKSPQSAKAAKKELWSSPSTASASATPKPTSQPQEIGDILKGVVFVLSGFQNPFRAEIRDKAVSMGAKYMPDWGPNCTHLICAFANTPKYQHVKSQGGCIVRKDWVIACHKTKQKLPSKRYLFVGVESSSEDDDESIEAQKTVEEEQDDVNNEQSSDSNGKTHRKQEVDPEKDPYEGTTDENTDNEAMEMDGIDDSELSIPELPDFFTGKHFLLYGTFPGNEGRMLYRYITAFNGTTEEYMNENVNFVISAQPWDDNFYEVTTLSVTTLSDIFVMCKGL</sequence>
<evidence type="ECO:0000256" key="5">
    <source>
        <dbReference type="ARBA" id="ARBA00023242"/>
    </source>
</evidence>
<dbReference type="GO" id="GO:0000012">
    <property type="term" value="P:single strand break repair"/>
    <property type="evidence" value="ECO:0007669"/>
    <property type="project" value="InterPro"/>
</dbReference>
<feature type="region of interest" description="Disordered" evidence="6">
    <location>
        <begin position="198"/>
        <end position="264"/>
    </location>
</feature>
<feature type="compositionally biased region" description="Low complexity" evidence="6">
    <location>
        <begin position="246"/>
        <end position="261"/>
    </location>
</feature>
<dbReference type="InterPro" id="IPR008979">
    <property type="entry name" value="Galactose-bd-like_sf"/>
</dbReference>
<evidence type="ECO:0000256" key="3">
    <source>
        <dbReference type="ARBA" id="ARBA00022763"/>
    </source>
</evidence>
<accession>A0A8C4QJR0</accession>
<keyword evidence="4" id="KW-0234">DNA repair</keyword>
<feature type="compositionally biased region" description="Polar residues" evidence="6">
    <location>
        <begin position="212"/>
        <end position="222"/>
    </location>
</feature>
<evidence type="ECO:0000313" key="8">
    <source>
        <dbReference type="Ensembl" id="ENSEBUP00000015972.1"/>
    </source>
</evidence>
<dbReference type="PANTHER" id="PTHR11370:SF5">
    <property type="entry name" value="DNA REPAIR PROTEIN XRCC1"/>
    <property type="match status" value="1"/>
</dbReference>
<dbReference type="GeneTree" id="ENSGT00390000004140"/>
<evidence type="ECO:0000256" key="6">
    <source>
        <dbReference type="SAM" id="MobiDB-lite"/>
    </source>
</evidence>
<dbReference type="SUPFAM" id="SSF49785">
    <property type="entry name" value="Galactose-binding domain-like"/>
    <property type="match status" value="1"/>
</dbReference>
<dbReference type="InterPro" id="IPR001357">
    <property type="entry name" value="BRCT_dom"/>
</dbReference>
<dbReference type="SUPFAM" id="SSF52113">
    <property type="entry name" value="BRCT domain"/>
    <property type="match status" value="2"/>
</dbReference>
<dbReference type="AlphaFoldDB" id="A0A8C4QJR0"/>
<evidence type="ECO:0000259" key="7">
    <source>
        <dbReference type="PROSITE" id="PS50172"/>
    </source>
</evidence>
<evidence type="ECO:0000256" key="4">
    <source>
        <dbReference type="ARBA" id="ARBA00023204"/>
    </source>
</evidence>
<name>A0A8C4QJR0_EPTBU</name>